<feature type="domain" description="Phosphomannose isomerase type I catalytic" evidence="9">
    <location>
        <begin position="1"/>
        <end position="150"/>
    </location>
</feature>
<dbReference type="InterPro" id="IPR046457">
    <property type="entry name" value="PMI_typeI_cat"/>
</dbReference>
<evidence type="ECO:0000256" key="7">
    <source>
        <dbReference type="PIRSR" id="PIRSR001480-1"/>
    </source>
</evidence>
<dbReference type="InterPro" id="IPR016305">
    <property type="entry name" value="Mannose-6-P_Isomerase"/>
</dbReference>
<evidence type="ECO:0000256" key="3">
    <source>
        <dbReference type="ARBA" id="ARBA00011956"/>
    </source>
</evidence>
<evidence type="ECO:0000313" key="10">
    <source>
        <dbReference type="EMBL" id="SFG19711.1"/>
    </source>
</evidence>
<sequence length="398" mass="43693">MQQLHGSTRAYPWGSRSLISGLRGEPATEKPEAEIWYGAHPAAPATLGVGEKARGLDDVIATDPVHYLGRDVAGAFHGELPFLLKILAADEPLSLQAHPSSAIAREGFERENAAGIALSAPNRNYKDPNHKPELIVALTEFDAMAGFRPLEKTRELFELLNCPELDRYLTMLEENPACESANLRALFTTWITIPGTVRHGLIEALINAAQPHRDRQDWMGFCLNNIIQLNERYPGDVGVLGALLLNHVRLQPGEAVYLAACHLHAYIRGMGVEIMANSDNVLRGGLTSKYVDVPELVKVLDFHSMAEPIVARDGENPHQEYPVPAKEYRLFRHLLKPGEELTIDFPGPVIALCIRGQISVGDKEIQPTESLWISASDPATQAKNIAADTTAELFIATT</sequence>
<gene>
    <name evidence="10" type="ORF">SAMN05660282_00240</name>
</gene>
<dbReference type="STRING" id="185761.SAMN05660282_00240"/>
<dbReference type="PRINTS" id="PR00714">
    <property type="entry name" value="MAN6PISMRASE"/>
</dbReference>
<dbReference type="CDD" id="cd07011">
    <property type="entry name" value="cupin_PMI_type_I_N"/>
    <property type="match status" value="1"/>
</dbReference>
<evidence type="ECO:0000259" key="9">
    <source>
        <dbReference type="Pfam" id="PF20511"/>
    </source>
</evidence>
<evidence type="ECO:0000256" key="6">
    <source>
        <dbReference type="ARBA" id="ARBA00023235"/>
    </source>
</evidence>
<dbReference type="Pfam" id="PF20511">
    <property type="entry name" value="PMI_typeI_cat"/>
    <property type="match status" value="1"/>
</dbReference>
<dbReference type="InterPro" id="IPR014710">
    <property type="entry name" value="RmlC-like_jellyroll"/>
</dbReference>
<dbReference type="GO" id="GO:0004476">
    <property type="term" value="F:mannose-6-phosphate isomerase activity"/>
    <property type="evidence" value="ECO:0007669"/>
    <property type="project" value="UniProtKB-EC"/>
</dbReference>
<evidence type="ECO:0000313" key="11">
    <source>
        <dbReference type="Proteomes" id="UP000199065"/>
    </source>
</evidence>
<dbReference type="GO" id="GO:0005975">
    <property type="term" value="P:carbohydrate metabolic process"/>
    <property type="evidence" value="ECO:0007669"/>
    <property type="project" value="InterPro"/>
</dbReference>
<accession>A0A1I2Q247</accession>
<dbReference type="PANTHER" id="PTHR10309:SF0">
    <property type="entry name" value="MANNOSE-6-PHOSPHATE ISOMERASE"/>
    <property type="match status" value="1"/>
</dbReference>
<feature type="binding site" evidence="8">
    <location>
        <position position="133"/>
    </location>
    <ligand>
        <name>Zn(2+)</name>
        <dbReference type="ChEBI" id="CHEBI:29105"/>
    </ligand>
</feature>
<dbReference type="EC" id="5.3.1.8" evidence="3"/>
<evidence type="ECO:0000256" key="4">
    <source>
        <dbReference type="ARBA" id="ARBA00022723"/>
    </source>
</evidence>
<name>A0A1I2Q247_9CORY</name>
<feature type="binding site" evidence="8">
    <location>
        <position position="264"/>
    </location>
    <ligand>
        <name>Zn(2+)</name>
        <dbReference type="ChEBI" id="CHEBI:29105"/>
    </ligand>
</feature>
<dbReference type="PROSITE" id="PS00965">
    <property type="entry name" value="PMI_I_1"/>
    <property type="match status" value="1"/>
</dbReference>
<dbReference type="PIRSF" id="PIRSF001480">
    <property type="entry name" value="Mannose-6-phosphate_isomerase"/>
    <property type="match status" value="1"/>
</dbReference>
<comment type="catalytic activity">
    <reaction evidence="1">
        <text>D-mannose 6-phosphate = D-fructose 6-phosphate</text>
        <dbReference type="Rhea" id="RHEA:12356"/>
        <dbReference type="ChEBI" id="CHEBI:58735"/>
        <dbReference type="ChEBI" id="CHEBI:61527"/>
        <dbReference type="EC" id="5.3.1.8"/>
    </reaction>
</comment>
<keyword evidence="5 8" id="KW-0862">Zinc</keyword>
<feature type="binding site" evidence="8">
    <location>
        <position position="96"/>
    </location>
    <ligand>
        <name>Zn(2+)</name>
        <dbReference type="ChEBI" id="CHEBI:29105"/>
    </ligand>
</feature>
<dbReference type="InterPro" id="IPR001250">
    <property type="entry name" value="Man6P_Isoase-1"/>
</dbReference>
<dbReference type="RefSeq" id="WP_092283576.1">
    <property type="nucleotide sequence ID" value="NZ_FOPJ01000001.1"/>
</dbReference>
<keyword evidence="11" id="KW-1185">Reference proteome</keyword>
<keyword evidence="4 8" id="KW-0479">Metal-binding</keyword>
<organism evidence="10 11">
    <name type="scientific">Corynebacterium spheniscorum</name>
    <dbReference type="NCBI Taxonomy" id="185761"/>
    <lineage>
        <taxon>Bacteria</taxon>
        <taxon>Bacillati</taxon>
        <taxon>Actinomycetota</taxon>
        <taxon>Actinomycetes</taxon>
        <taxon>Mycobacteriales</taxon>
        <taxon>Corynebacteriaceae</taxon>
        <taxon>Corynebacterium</taxon>
    </lineage>
</organism>
<evidence type="ECO:0000256" key="5">
    <source>
        <dbReference type="ARBA" id="ARBA00022833"/>
    </source>
</evidence>
<dbReference type="OrthoDB" id="9792649at2"/>
<evidence type="ECO:0000256" key="8">
    <source>
        <dbReference type="PIRSR" id="PIRSR001480-2"/>
    </source>
</evidence>
<feature type="active site" evidence="7">
    <location>
        <position position="283"/>
    </location>
</feature>
<dbReference type="GO" id="GO:0009298">
    <property type="term" value="P:GDP-mannose biosynthetic process"/>
    <property type="evidence" value="ECO:0007669"/>
    <property type="project" value="InterPro"/>
</dbReference>
<feature type="binding site" evidence="8">
    <location>
        <position position="98"/>
    </location>
    <ligand>
        <name>Zn(2+)</name>
        <dbReference type="ChEBI" id="CHEBI:29105"/>
    </ligand>
</feature>
<dbReference type="NCBIfam" id="TIGR00218">
    <property type="entry name" value="manA"/>
    <property type="match status" value="1"/>
</dbReference>
<dbReference type="SUPFAM" id="SSF51182">
    <property type="entry name" value="RmlC-like cupins"/>
    <property type="match status" value="1"/>
</dbReference>
<dbReference type="InterPro" id="IPR011051">
    <property type="entry name" value="RmlC_Cupin_sf"/>
</dbReference>
<dbReference type="GO" id="GO:0005829">
    <property type="term" value="C:cytosol"/>
    <property type="evidence" value="ECO:0007669"/>
    <property type="project" value="TreeGrafter"/>
</dbReference>
<evidence type="ECO:0000256" key="2">
    <source>
        <dbReference type="ARBA" id="ARBA00010772"/>
    </source>
</evidence>
<evidence type="ECO:0000256" key="1">
    <source>
        <dbReference type="ARBA" id="ARBA00000757"/>
    </source>
</evidence>
<comment type="similarity">
    <text evidence="2">Belongs to the mannose-6-phosphate isomerase type 1 family.</text>
</comment>
<protein>
    <recommendedName>
        <fullName evidence="3">mannose-6-phosphate isomerase</fullName>
        <ecNumber evidence="3">5.3.1.8</ecNumber>
    </recommendedName>
</protein>
<keyword evidence="6 10" id="KW-0413">Isomerase</keyword>
<proteinExistence type="inferred from homology"/>
<dbReference type="AlphaFoldDB" id="A0A1I2Q247"/>
<dbReference type="Gene3D" id="1.10.441.10">
    <property type="entry name" value="Phosphomannose Isomerase, domain 2"/>
    <property type="match status" value="1"/>
</dbReference>
<dbReference type="GO" id="GO:0008270">
    <property type="term" value="F:zinc ion binding"/>
    <property type="evidence" value="ECO:0007669"/>
    <property type="project" value="InterPro"/>
</dbReference>
<dbReference type="Proteomes" id="UP000199065">
    <property type="component" value="Unassembled WGS sequence"/>
</dbReference>
<dbReference type="Gene3D" id="2.60.120.10">
    <property type="entry name" value="Jelly Rolls"/>
    <property type="match status" value="2"/>
</dbReference>
<reference evidence="10 11" key="1">
    <citation type="submission" date="2016-10" db="EMBL/GenBank/DDBJ databases">
        <authorList>
            <person name="de Groot N.N."/>
        </authorList>
    </citation>
    <scope>NUCLEOTIDE SEQUENCE [LARGE SCALE GENOMIC DNA]</scope>
    <source>
        <strain>J11</strain>
        <strain evidence="11">PG 39</strain>
    </source>
</reference>
<dbReference type="PANTHER" id="PTHR10309">
    <property type="entry name" value="MANNOSE-6-PHOSPHATE ISOMERASE"/>
    <property type="match status" value="1"/>
</dbReference>
<dbReference type="InterPro" id="IPR018050">
    <property type="entry name" value="Pmannose_isomerase-type1_CS"/>
</dbReference>
<dbReference type="EMBL" id="FOPJ01000001">
    <property type="protein sequence ID" value="SFG19711.1"/>
    <property type="molecule type" value="Genomic_DNA"/>
</dbReference>
<comment type="cofactor">
    <cofactor evidence="8">
        <name>Zn(2+)</name>
        <dbReference type="ChEBI" id="CHEBI:29105"/>
    </cofactor>
    <text evidence="8">Binds 1 zinc ion per subunit.</text>
</comment>